<comment type="caution">
    <text evidence="1">The sequence shown here is derived from an EMBL/GenBank/DDBJ whole genome shotgun (WGS) entry which is preliminary data.</text>
</comment>
<organism evidence="1 2">
    <name type="scientific">Schleiferia thermophila</name>
    <dbReference type="NCBI Taxonomy" id="884107"/>
    <lineage>
        <taxon>Bacteria</taxon>
        <taxon>Pseudomonadati</taxon>
        <taxon>Bacteroidota</taxon>
        <taxon>Flavobacteriia</taxon>
        <taxon>Flavobacteriales</taxon>
        <taxon>Schleiferiaceae</taxon>
        <taxon>Schleiferia</taxon>
    </lineage>
</organism>
<dbReference type="NCBIfam" id="TIGR04131">
    <property type="entry name" value="Bac_Flav_CTERM"/>
    <property type="match status" value="1"/>
</dbReference>
<evidence type="ECO:0000313" key="2">
    <source>
        <dbReference type="Proteomes" id="UP000253517"/>
    </source>
</evidence>
<gene>
    <name evidence="1" type="ORF">DES35_1071</name>
</gene>
<keyword evidence="2" id="KW-1185">Reference proteome</keyword>
<dbReference type="AlphaFoldDB" id="A0A368ZY49"/>
<dbReference type="Proteomes" id="UP000253517">
    <property type="component" value="Unassembled WGS sequence"/>
</dbReference>
<protein>
    <submittedName>
        <fullName evidence="1">Gliding motility-associated-like protein</fullName>
    </submittedName>
</protein>
<accession>A0A368ZY49</accession>
<sequence length="542" mass="62192">MCVFNFILMKKVLFFIFIIMNQLQGQNLISNYSFENHGPCPHNIGCPYIKVPGQNLHPDIIQGRYFDWYDASIRYSHFTGSGQIWIIYPNLYYPITINFLLDSILNNQNLNAFNGDHFFAFSIVKARQFFGVNWNWVISVPIISIPLKKTTEIDKYCGYFFVRSDSRNSFQINNIDIALSKDSIVSLANLPSFSFSNTDIVNNSLVVSINDSSINKSDKWRKVLFNVSVNDHYNHFSLGIFDPNLSPSSFNVIDSSTSLSRRRNFNNDPQAMFQSFYSFVFFDDFHFYKCSDTLFTVQLPADTTLCEGETLQLTAQVIDSTYMLENETRHYLWSTGDTTPSITVNQAGTYWVQVSIDGLYSAYDTIVVNYIYNFSPQIAPYPETLCLGQSAWLGVQVPQEVSILWSNGDSTATTQIYEAGVYYVHTYNECFSYTDTLVVYEKDCSPPPVVDYPIYIPNAFTPNGDGVNDCFQVSAENVADYHIQIFNRWGTMMYSSTDPKECWDGQYQGKPVQEGVYLYLIRYTDRDGNPQTPKRGEIVLYR</sequence>
<proteinExistence type="predicted"/>
<reference evidence="1 2" key="1">
    <citation type="submission" date="2018-07" db="EMBL/GenBank/DDBJ databases">
        <title>Genomic Encyclopedia of Type Strains, Phase IV (KMG-IV): sequencing the most valuable type-strain genomes for metagenomic binning, comparative biology and taxonomic classification.</title>
        <authorList>
            <person name="Goeker M."/>
        </authorList>
    </citation>
    <scope>NUCLEOTIDE SEQUENCE [LARGE SCALE GENOMIC DNA]</scope>
    <source>
        <strain evidence="1 2">DSM 21410</strain>
    </source>
</reference>
<evidence type="ECO:0000313" key="1">
    <source>
        <dbReference type="EMBL" id="RCX01188.1"/>
    </source>
</evidence>
<dbReference type="Pfam" id="PF13585">
    <property type="entry name" value="CHU_C"/>
    <property type="match status" value="1"/>
</dbReference>
<dbReference type="EMBL" id="QPJS01000007">
    <property type="protein sequence ID" value="RCX01188.1"/>
    <property type="molecule type" value="Genomic_DNA"/>
</dbReference>
<name>A0A368ZY49_9FLAO</name>
<dbReference type="InterPro" id="IPR026341">
    <property type="entry name" value="T9SS_type_B"/>
</dbReference>